<gene>
    <name evidence="1" type="ORF">HPB47_008298</name>
</gene>
<comment type="caution">
    <text evidence="1">The sequence shown here is derived from an EMBL/GenBank/DDBJ whole genome shotgun (WGS) entry which is preliminary data.</text>
</comment>
<evidence type="ECO:0000313" key="2">
    <source>
        <dbReference type="Proteomes" id="UP000805193"/>
    </source>
</evidence>
<organism evidence="1 2">
    <name type="scientific">Ixodes persulcatus</name>
    <name type="common">Taiga tick</name>
    <dbReference type="NCBI Taxonomy" id="34615"/>
    <lineage>
        <taxon>Eukaryota</taxon>
        <taxon>Metazoa</taxon>
        <taxon>Ecdysozoa</taxon>
        <taxon>Arthropoda</taxon>
        <taxon>Chelicerata</taxon>
        <taxon>Arachnida</taxon>
        <taxon>Acari</taxon>
        <taxon>Parasitiformes</taxon>
        <taxon>Ixodida</taxon>
        <taxon>Ixodoidea</taxon>
        <taxon>Ixodidae</taxon>
        <taxon>Ixodinae</taxon>
        <taxon>Ixodes</taxon>
    </lineage>
</organism>
<name>A0AC60P5E0_IXOPE</name>
<dbReference type="EMBL" id="JABSTQ010011170">
    <property type="protein sequence ID" value="KAG0414526.1"/>
    <property type="molecule type" value="Genomic_DNA"/>
</dbReference>
<proteinExistence type="predicted"/>
<reference evidence="1 2" key="1">
    <citation type="journal article" date="2020" name="Cell">
        <title>Large-Scale Comparative Analyses of Tick Genomes Elucidate Their Genetic Diversity and Vector Capacities.</title>
        <authorList>
            <consortium name="Tick Genome and Microbiome Consortium (TIGMIC)"/>
            <person name="Jia N."/>
            <person name="Wang J."/>
            <person name="Shi W."/>
            <person name="Du L."/>
            <person name="Sun Y."/>
            <person name="Zhan W."/>
            <person name="Jiang J.F."/>
            <person name="Wang Q."/>
            <person name="Zhang B."/>
            <person name="Ji P."/>
            <person name="Bell-Sakyi L."/>
            <person name="Cui X.M."/>
            <person name="Yuan T.T."/>
            <person name="Jiang B.G."/>
            <person name="Yang W.F."/>
            <person name="Lam T.T."/>
            <person name="Chang Q.C."/>
            <person name="Ding S.J."/>
            <person name="Wang X.J."/>
            <person name="Zhu J.G."/>
            <person name="Ruan X.D."/>
            <person name="Zhao L."/>
            <person name="Wei J.T."/>
            <person name="Ye R.Z."/>
            <person name="Que T.C."/>
            <person name="Du C.H."/>
            <person name="Zhou Y.H."/>
            <person name="Cheng J.X."/>
            <person name="Dai P.F."/>
            <person name="Guo W.B."/>
            <person name="Han X.H."/>
            <person name="Huang E.J."/>
            <person name="Li L.F."/>
            <person name="Wei W."/>
            <person name="Gao Y.C."/>
            <person name="Liu J.Z."/>
            <person name="Shao H.Z."/>
            <person name="Wang X."/>
            <person name="Wang C.C."/>
            <person name="Yang T.C."/>
            <person name="Huo Q.B."/>
            <person name="Li W."/>
            <person name="Chen H.Y."/>
            <person name="Chen S.E."/>
            <person name="Zhou L.G."/>
            <person name="Ni X.B."/>
            <person name="Tian J.H."/>
            <person name="Sheng Y."/>
            <person name="Liu T."/>
            <person name="Pan Y.S."/>
            <person name="Xia L.Y."/>
            <person name="Li J."/>
            <person name="Zhao F."/>
            <person name="Cao W.C."/>
        </authorList>
    </citation>
    <scope>NUCLEOTIDE SEQUENCE [LARGE SCALE GENOMIC DNA]</scope>
    <source>
        <strain evidence="1">Iper-2018</strain>
    </source>
</reference>
<evidence type="ECO:0000313" key="1">
    <source>
        <dbReference type="EMBL" id="KAG0414526.1"/>
    </source>
</evidence>
<sequence length="189" mass="20223">MAPPAEIEKQVGSVGTAPIRSKSRCARGVRPRGFSVEGCSRGMPAEQDRPQLSDDATCPSADDTTRLLHSRKPNYSSSQPAGGRGARVQNHGRGARVQIAVQKCRVSVRLSLVSSLIGDEPRPIADAALLSNPRPALASLDVNEVYESGEERKSARNNGEQDARSSESRRAKRRNGYGYGLLGIADVVS</sequence>
<accession>A0AC60P5E0</accession>
<dbReference type="Proteomes" id="UP000805193">
    <property type="component" value="Unassembled WGS sequence"/>
</dbReference>
<protein>
    <submittedName>
        <fullName evidence="1">Uncharacterized protein</fullName>
    </submittedName>
</protein>
<keyword evidence="2" id="KW-1185">Reference proteome</keyword>